<dbReference type="SUPFAM" id="SSF51735">
    <property type="entry name" value="NAD(P)-binding Rossmann-fold domains"/>
    <property type="match status" value="1"/>
</dbReference>
<evidence type="ECO:0000256" key="2">
    <source>
        <dbReference type="ARBA" id="ARBA00023002"/>
    </source>
</evidence>
<protein>
    <recommendedName>
        <fullName evidence="3">Ketoreductase domain-containing protein</fullName>
    </recommendedName>
</protein>
<dbReference type="InterPro" id="IPR057326">
    <property type="entry name" value="KR_dom"/>
</dbReference>
<dbReference type="InterPro" id="IPR020904">
    <property type="entry name" value="Sc_DH/Rdtase_CS"/>
</dbReference>
<dbReference type="PRINTS" id="PR00081">
    <property type="entry name" value="GDHRDH"/>
</dbReference>
<dbReference type="PROSITE" id="PS00061">
    <property type="entry name" value="ADH_SHORT"/>
    <property type="match status" value="1"/>
</dbReference>
<sequence length="244" mass="25501">MSISVKGKVALVTGANRGIGKAIVESFLNHGASKVYLAVRDPQSTKELEAQFGDKVITLQADVSDKASIIKLAAQAKDVDIVVNNAGIMRFASPLSDNVEEALTEELNINAFGLLRVANAFAEILEANKGALVQLNSIASLRTFGDISTYCASKAASYALTQGLREKLGEKGVSVLSVHPGPIATDMGASAGFDGAPAATSVSEGIIAALESGDFHLFPDELAKQFEVAYQNFADNIITADLAV</sequence>
<dbReference type="PANTHER" id="PTHR43669:SF3">
    <property type="entry name" value="ALCOHOL DEHYDROGENASE, PUTATIVE (AFU_ORTHOLOGUE AFUA_3G03445)-RELATED"/>
    <property type="match status" value="1"/>
</dbReference>
<evidence type="ECO:0000259" key="3">
    <source>
        <dbReference type="SMART" id="SM00822"/>
    </source>
</evidence>
<dbReference type="SMART" id="SM00822">
    <property type="entry name" value="PKS_KR"/>
    <property type="match status" value="1"/>
</dbReference>
<accession>A0A0F9GAU2</accession>
<reference evidence="4" key="1">
    <citation type="journal article" date="2015" name="Nature">
        <title>Complex archaea that bridge the gap between prokaryotes and eukaryotes.</title>
        <authorList>
            <person name="Spang A."/>
            <person name="Saw J.H."/>
            <person name="Jorgensen S.L."/>
            <person name="Zaremba-Niedzwiedzka K."/>
            <person name="Martijn J."/>
            <person name="Lind A.E."/>
            <person name="van Eijk R."/>
            <person name="Schleper C."/>
            <person name="Guy L."/>
            <person name="Ettema T.J."/>
        </authorList>
    </citation>
    <scope>NUCLEOTIDE SEQUENCE</scope>
</reference>
<dbReference type="Gene3D" id="3.40.50.720">
    <property type="entry name" value="NAD(P)-binding Rossmann-like Domain"/>
    <property type="match status" value="1"/>
</dbReference>
<dbReference type="NCBIfam" id="NF006120">
    <property type="entry name" value="PRK08264.1-6"/>
    <property type="match status" value="1"/>
</dbReference>
<dbReference type="EMBL" id="LAZR01018548">
    <property type="protein sequence ID" value="KKL95984.1"/>
    <property type="molecule type" value="Genomic_DNA"/>
</dbReference>
<dbReference type="AlphaFoldDB" id="A0A0F9GAU2"/>
<dbReference type="InterPro" id="IPR002347">
    <property type="entry name" value="SDR_fam"/>
</dbReference>
<evidence type="ECO:0000256" key="1">
    <source>
        <dbReference type="ARBA" id="ARBA00006484"/>
    </source>
</evidence>
<organism evidence="4">
    <name type="scientific">marine sediment metagenome</name>
    <dbReference type="NCBI Taxonomy" id="412755"/>
    <lineage>
        <taxon>unclassified sequences</taxon>
        <taxon>metagenomes</taxon>
        <taxon>ecological metagenomes</taxon>
    </lineage>
</organism>
<comment type="similarity">
    <text evidence="1">Belongs to the short-chain dehydrogenases/reductases (SDR) family.</text>
</comment>
<proteinExistence type="inferred from homology"/>
<gene>
    <name evidence="4" type="ORF">LCGC14_1849030</name>
</gene>
<name>A0A0F9GAU2_9ZZZZ</name>
<dbReference type="InterPro" id="IPR036291">
    <property type="entry name" value="NAD(P)-bd_dom_sf"/>
</dbReference>
<evidence type="ECO:0000313" key="4">
    <source>
        <dbReference type="EMBL" id="KKL95984.1"/>
    </source>
</evidence>
<dbReference type="GO" id="GO:0016491">
    <property type="term" value="F:oxidoreductase activity"/>
    <property type="evidence" value="ECO:0007669"/>
    <property type="project" value="UniProtKB-KW"/>
</dbReference>
<feature type="domain" description="Ketoreductase" evidence="3">
    <location>
        <begin position="8"/>
        <end position="186"/>
    </location>
</feature>
<dbReference type="PRINTS" id="PR00080">
    <property type="entry name" value="SDRFAMILY"/>
</dbReference>
<dbReference type="PANTHER" id="PTHR43669">
    <property type="entry name" value="5-KETO-D-GLUCONATE 5-REDUCTASE"/>
    <property type="match status" value="1"/>
</dbReference>
<dbReference type="Pfam" id="PF00106">
    <property type="entry name" value="adh_short"/>
    <property type="match status" value="1"/>
</dbReference>
<keyword evidence="2" id="KW-0560">Oxidoreductase</keyword>
<comment type="caution">
    <text evidence="4">The sequence shown here is derived from an EMBL/GenBank/DDBJ whole genome shotgun (WGS) entry which is preliminary data.</text>
</comment>